<feature type="compositionally biased region" description="Basic residues" evidence="2">
    <location>
        <begin position="73"/>
        <end position="86"/>
    </location>
</feature>
<dbReference type="EMBL" id="BLQM01000130">
    <property type="protein sequence ID" value="GMH67350.1"/>
    <property type="molecule type" value="Genomic_DNA"/>
</dbReference>
<dbReference type="PROSITE" id="PS51399">
    <property type="entry name" value="SEP"/>
    <property type="match status" value="1"/>
</dbReference>
<feature type="region of interest" description="Disordered" evidence="2">
    <location>
        <begin position="460"/>
        <end position="516"/>
    </location>
</feature>
<evidence type="ECO:0000313" key="6">
    <source>
        <dbReference type="Proteomes" id="UP001162640"/>
    </source>
</evidence>
<dbReference type="GO" id="GO:0043130">
    <property type="term" value="F:ubiquitin binding"/>
    <property type="evidence" value="ECO:0007669"/>
    <property type="project" value="TreeGrafter"/>
</dbReference>
<dbReference type="InterPro" id="IPR001012">
    <property type="entry name" value="UBX_dom"/>
</dbReference>
<protein>
    <recommendedName>
        <fullName evidence="7">UBX domain-containing protein</fullName>
    </recommendedName>
</protein>
<feature type="compositionally biased region" description="Basic and acidic residues" evidence="2">
    <location>
        <begin position="473"/>
        <end position="505"/>
    </location>
</feature>
<evidence type="ECO:0000313" key="5">
    <source>
        <dbReference type="EMBL" id="GMH67350.1"/>
    </source>
</evidence>
<feature type="region of interest" description="Disordered" evidence="2">
    <location>
        <begin position="230"/>
        <end position="266"/>
    </location>
</feature>
<feature type="compositionally biased region" description="Acidic residues" evidence="2">
    <location>
        <begin position="506"/>
        <end position="515"/>
    </location>
</feature>
<feature type="coiled-coil region" evidence="1">
    <location>
        <begin position="144"/>
        <end position="211"/>
    </location>
</feature>
<dbReference type="PANTHER" id="PTHR23333:SF4">
    <property type="entry name" value="UBX DOMAIN-CONTAINING PROTEIN 11"/>
    <property type="match status" value="1"/>
</dbReference>
<evidence type="ECO:0000256" key="2">
    <source>
        <dbReference type="SAM" id="MobiDB-lite"/>
    </source>
</evidence>
<dbReference type="GO" id="GO:0043161">
    <property type="term" value="P:proteasome-mediated ubiquitin-dependent protein catabolic process"/>
    <property type="evidence" value="ECO:0007669"/>
    <property type="project" value="TreeGrafter"/>
</dbReference>
<dbReference type="Pfam" id="PF00789">
    <property type="entry name" value="UBX"/>
    <property type="match status" value="1"/>
</dbReference>
<name>A0A9W7ACD1_9STRA</name>
<dbReference type="SUPFAM" id="SSF54236">
    <property type="entry name" value="Ubiquitin-like"/>
    <property type="match status" value="1"/>
</dbReference>
<sequence length="638" mass="71233">MALPKDLEEALDNAPKYNPSIVSGPPPKLNLNRARRRMLDSTPDDGEITDRATDRHSVEARMMNDLLGDMGMPRKKAAAVGGRRRSKEGGFGEQKVDSDDESVGSVQSTQSSASVGGKNRRKISPRPRNTNTNSNNNNPNSDLMTQMAGRLARVEMTMKRLKDEGEKKDKMLSKQRKKIRALEEAVASAKAEETASALTGLADENDNLRAQISDMEKFLSDYGLVWVGNNENSKNLKPSKKAGQQKKEEEEQLVEESKHEESKEDINVKEDKEVAELKFDRDIFCQRIRELNSMINADKAKVVRDGNNAKLEYQNGIDIGLFSDGIIVGRQKVRKWDSETCVKFVADVMDGFFPAEFKNSHPNGVKLDLKDCRECHSGDYTSKAFKGEGNSLVYGSAGKKVNKLTDIGGDAFMPMKASEFLEKLPEKVVGVGGGIIDIRSDIKERIEGVNEVGVGEGNVFEEGDAGEAGEKEEEMKRKKKEAMAKAAERRLRKVEKDEQEEKVGEEQQEQQEEETVLVQTPALQKLNNSMRLQHLRNTGKLKDMEEEEEVEEEEKPPKISTLRVKLPIGDGKTKTLVIKMSYTDKISDLIEEIDREKVSPGKFEIRTAFPNKAYNEGGESLEEAGLVPNASLMVKYLK</sequence>
<organism evidence="5 6">
    <name type="scientific">Triparma laevis f. inornata</name>
    <dbReference type="NCBI Taxonomy" id="1714386"/>
    <lineage>
        <taxon>Eukaryota</taxon>
        <taxon>Sar</taxon>
        <taxon>Stramenopiles</taxon>
        <taxon>Ochrophyta</taxon>
        <taxon>Bolidophyceae</taxon>
        <taxon>Parmales</taxon>
        <taxon>Triparmaceae</taxon>
        <taxon>Triparma</taxon>
    </lineage>
</organism>
<dbReference type="PROSITE" id="PS50033">
    <property type="entry name" value="UBX"/>
    <property type="match status" value="1"/>
</dbReference>
<accession>A0A9W7ACD1</accession>
<dbReference type="Proteomes" id="UP001162640">
    <property type="component" value="Unassembled WGS sequence"/>
</dbReference>
<dbReference type="InterPro" id="IPR036241">
    <property type="entry name" value="NSFL1C_SEP_dom_sf"/>
</dbReference>
<evidence type="ECO:0008006" key="7">
    <source>
        <dbReference type="Google" id="ProtNLM"/>
    </source>
</evidence>
<evidence type="ECO:0000259" key="4">
    <source>
        <dbReference type="PROSITE" id="PS51399"/>
    </source>
</evidence>
<feature type="compositionally biased region" description="Acidic residues" evidence="2">
    <location>
        <begin position="460"/>
        <end position="472"/>
    </location>
</feature>
<dbReference type="PANTHER" id="PTHR23333">
    <property type="entry name" value="UBX DOMAIN CONTAINING PROTEIN"/>
    <property type="match status" value="1"/>
</dbReference>
<dbReference type="Gene3D" id="3.10.20.90">
    <property type="entry name" value="Phosphatidylinositol 3-kinase Catalytic Subunit, Chain A, domain 1"/>
    <property type="match status" value="1"/>
</dbReference>
<dbReference type="Pfam" id="PF08059">
    <property type="entry name" value="SEP"/>
    <property type="match status" value="1"/>
</dbReference>
<feature type="compositionally biased region" description="Polar residues" evidence="2">
    <location>
        <begin position="104"/>
        <end position="114"/>
    </location>
</feature>
<feature type="compositionally biased region" description="Low complexity" evidence="2">
    <location>
        <begin position="126"/>
        <end position="141"/>
    </location>
</feature>
<dbReference type="AlphaFoldDB" id="A0A9W7ACD1"/>
<feature type="compositionally biased region" description="Basic and acidic residues" evidence="2">
    <location>
        <begin position="48"/>
        <end position="59"/>
    </location>
</feature>
<dbReference type="SUPFAM" id="SSF102848">
    <property type="entry name" value="NSFL1 (p97 ATPase) cofactor p47, SEP domain"/>
    <property type="match status" value="1"/>
</dbReference>
<keyword evidence="1" id="KW-0175">Coiled coil</keyword>
<dbReference type="InterPro" id="IPR029071">
    <property type="entry name" value="Ubiquitin-like_domsf"/>
</dbReference>
<feature type="compositionally biased region" description="Basic and acidic residues" evidence="2">
    <location>
        <begin position="87"/>
        <end position="97"/>
    </location>
</feature>
<evidence type="ECO:0000256" key="1">
    <source>
        <dbReference type="SAM" id="Coils"/>
    </source>
</evidence>
<evidence type="ECO:0000259" key="3">
    <source>
        <dbReference type="PROSITE" id="PS50033"/>
    </source>
</evidence>
<feature type="domain" description="UBX" evidence="3">
    <location>
        <begin position="555"/>
        <end position="634"/>
    </location>
</feature>
<feature type="region of interest" description="Disordered" evidence="2">
    <location>
        <begin position="1"/>
        <end position="143"/>
    </location>
</feature>
<feature type="compositionally biased region" description="Basic and acidic residues" evidence="2">
    <location>
        <begin position="245"/>
        <end position="266"/>
    </location>
</feature>
<proteinExistence type="predicted"/>
<comment type="caution">
    <text evidence="5">The sequence shown here is derived from an EMBL/GenBank/DDBJ whole genome shotgun (WGS) entry which is preliminary data.</text>
</comment>
<feature type="domain" description="SEP" evidence="4">
    <location>
        <begin position="314"/>
        <end position="381"/>
    </location>
</feature>
<gene>
    <name evidence="5" type="ORF">TL16_g04656</name>
</gene>
<dbReference type="InterPro" id="IPR012989">
    <property type="entry name" value="SEP_domain"/>
</dbReference>
<reference evidence="6" key="1">
    <citation type="journal article" date="2023" name="Commun. Biol.">
        <title>Genome analysis of Parmales, the sister group of diatoms, reveals the evolutionary specialization of diatoms from phago-mixotrophs to photoautotrophs.</title>
        <authorList>
            <person name="Ban H."/>
            <person name="Sato S."/>
            <person name="Yoshikawa S."/>
            <person name="Yamada K."/>
            <person name="Nakamura Y."/>
            <person name="Ichinomiya M."/>
            <person name="Sato N."/>
            <person name="Blanc-Mathieu R."/>
            <person name="Endo H."/>
            <person name="Kuwata A."/>
            <person name="Ogata H."/>
        </authorList>
    </citation>
    <scope>NUCLEOTIDE SEQUENCE [LARGE SCALE GENOMIC DNA]</scope>
</reference>